<evidence type="ECO:0000313" key="1">
    <source>
        <dbReference type="EMBL" id="WUP52379.1"/>
    </source>
</evidence>
<reference evidence="1" key="1">
    <citation type="submission" date="2022-10" db="EMBL/GenBank/DDBJ databases">
        <title>The complete genomes of actinobacterial strains from the NBC collection.</title>
        <authorList>
            <person name="Joergensen T.S."/>
            <person name="Alvarez Arevalo M."/>
            <person name="Sterndorff E.B."/>
            <person name="Faurdal D."/>
            <person name="Vuksanovic O."/>
            <person name="Mourched A.-S."/>
            <person name="Charusanti P."/>
            <person name="Shaw S."/>
            <person name="Blin K."/>
            <person name="Weber T."/>
        </authorList>
    </citation>
    <scope>NUCLEOTIDE SEQUENCE</scope>
    <source>
        <strain evidence="1">NBC_00256</strain>
    </source>
</reference>
<dbReference type="Proteomes" id="UP001432190">
    <property type="component" value="Chromosome"/>
</dbReference>
<evidence type="ECO:0008006" key="3">
    <source>
        <dbReference type="Google" id="ProtNLM"/>
    </source>
</evidence>
<evidence type="ECO:0000313" key="2">
    <source>
        <dbReference type="Proteomes" id="UP001432190"/>
    </source>
</evidence>
<dbReference type="RefSeq" id="WP_328853419.1">
    <property type="nucleotide sequence ID" value="NZ_CP108084.1"/>
</dbReference>
<accession>A0ABZ1SEY3</accession>
<dbReference type="Gene3D" id="3.40.630.30">
    <property type="match status" value="1"/>
</dbReference>
<gene>
    <name evidence="1" type="ORF">OG994_13065</name>
</gene>
<organism evidence="1 2">
    <name type="scientific">Micromonospora globbae</name>
    <dbReference type="NCBI Taxonomy" id="1894969"/>
    <lineage>
        <taxon>Bacteria</taxon>
        <taxon>Bacillati</taxon>
        <taxon>Actinomycetota</taxon>
        <taxon>Actinomycetes</taxon>
        <taxon>Micromonosporales</taxon>
        <taxon>Micromonosporaceae</taxon>
        <taxon>Micromonospora</taxon>
    </lineage>
</organism>
<dbReference type="SUPFAM" id="SSF55729">
    <property type="entry name" value="Acyl-CoA N-acyltransferases (Nat)"/>
    <property type="match status" value="1"/>
</dbReference>
<dbReference type="InterPro" id="IPR016181">
    <property type="entry name" value="Acyl_CoA_acyltransferase"/>
</dbReference>
<keyword evidence="2" id="KW-1185">Reference proteome</keyword>
<protein>
    <recommendedName>
        <fullName evidence="3">N-acetyltransferase domain-containing protein</fullName>
    </recommendedName>
</protein>
<dbReference type="EMBL" id="CP108084">
    <property type="protein sequence ID" value="WUP52379.1"/>
    <property type="molecule type" value="Genomic_DNA"/>
</dbReference>
<sequence length="288" mass="33450">MAVRVTPITNSDLRRVAEFLHTHLNGRVSAAEWERSVQVPWTVDAPNHGFMLVDTKRDGAVVGVHLAFYSERMIDGRPERFCNLGAWCVLPEYRIHGVRLLKALLDQPDLHFTDLSPSGTVVPINRRLKFQFLDTTTALMPNLPWPSWPRRHRVSADPRVVESTLTGSELRLYRDHAGTAAAHHLVLRSGDEWCYVVFRRDRRKRLPLFASILHVSNPELFRRMARPLARHLLLRHRIPATLVETRVTGHRPWPSMLLRSPRRKMFRSSRLRPDQIDYLYSELVCVAW</sequence>
<name>A0ABZ1SEY3_9ACTN</name>
<proteinExistence type="predicted"/>